<proteinExistence type="predicted"/>
<sequence>MKRNQETGNVEGFDGPGQPAVSDGFEYRYAKGGAQFSNYWLSSDAACQDWAPWWNGANSLSTGQKIIAPIFYEAGQCHGKLVSRTNESQVINTNFLTNVERRTSSCPPTWFIVFQACYSEQNLPRTPYSVEQVAQRLASVAPDPRVWGETLERGGEIPMPNPTVTGPSQIQGPETVKQNQDGSREVSRTTYNFTTNGNQITNTSIVTTTNHFNSSNVQTGTTTTTTTPVEEEPGSTQEETPPVDTPLGPLPKLYERKYPDGLVGIWNEKKEQLKQSQLFSLPSQLLPTGVSGGSCPSWTIPLDMAGFHDWGMADLTVPCWVYDVLKAIVLIGAAILARALIFGG</sequence>
<feature type="region of interest" description="Disordered" evidence="1">
    <location>
        <begin position="211"/>
        <end position="250"/>
    </location>
</feature>
<name>A0A250DQ85_9BURK</name>
<feature type="region of interest" description="Disordered" evidence="1">
    <location>
        <begin position="152"/>
        <end position="185"/>
    </location>
</feature>
<protein>
    <recommendedName>
        <fullName evidence="5">TspB protein</fullName>
    </recommendedName>
</protein>
<evidence type="ECO:0008006" key="5">
    <source>
        <dbReference type="Google" id="ProtNLM"/>
    </source>
</evidence>
<gene>
    <name evidence="3" type="ORF">CKY39_27295</name>
</gene>
<evidence type="ECO:0000256" key="1">
    <source>
        <dbReference type="SAM" id="MobiDB-lite"/>
    </source>
</evidence>
<keyword evidence="2" id="KW-0812">Transmembrane</keyword>
<keyword evidence="2" id="KW-0472">Membrane</keyword>
<accession>A0A250DQ85</accession>
<feature type="transmembrane region" description="Helical" evidence="2">
    <location>
        <begin position="320"/>
        <end position="341"/>
    </location>
</feature>
<dbReference type="AlphaFoldDB" id="A0A250DQ85"/>
<evidence type="ECO:0000256" key="2">
    <source>
        <dbReference type="SAM" id="Phobius"/>
    </source>
</evidence>
<feature type="compositionally biased region" description="Polar residues" evidence="1">
    <location>
        <begin position="162"/>
        <end position="181"/>
    </location>
</feature>
<dbReference type="Proteomes" id="UP000217154">
    <property type="component" value="Chromosome"/>
</dbReference>
<dbReference type="EMBL" id="CP023284">
    <property type="protein sequence ID" value="ATA56527.1"/>
    <property type="molecule type" value="Genomic_DNA"/>
</dbReference>
<evidence type="ECO:0000313" key="3">
    <source>
        <dbReference type="EMBL" id="ATA56527.1"/>
    </source>
</evidence>
<organism evidence="3 4">
    <name type="scientific">Variovorax boronicumulans</name>
    <dbReference type="NCBI Taxonomy" id="436515"/>
    <lineage>
        <taxon>Bacteria</taxon>
        <taxon>Pseudomonadati</taxon>
        <taxon>Pseudomonadota</taxon>
        <taxon>Betaproteobacteria</taxon>
        <taxon>Burkholderiales</taxon>
        <taxon>Comamonadaceae</taxon>
        <taxon>Variovorax</taxon>
    </lineage>
</organism>
<dbReference type="KEGG" id="vbo:CKY39_27295"/>
<evidence type="ECO:0000313" key="4">
    <source>
        <dbReference type="Proteomes" id="UP000217154"/>
    </source>
</evidence>
<keyword evidence="2" id="KW-1133">Transmembrane helix</keyword>
<reference evidence="3 4" key="1">
    <citation type="submission" date="2017-09" db="EMBL/GenBank/DDBJ databases">
        <title>The diverse metabolic capabilities of V. boronicumulans make it an excellent choice for continued studies on novel biodegradation.</title>
        <authorList>
            <person name="Sun S."/>
        </authorList>
    </citation>
    <scope>NUCLEOTIDE SEQUENCE [LARGE SCALE GENOMIC DNA]</scope>
    <source>
        <strain evidence="3 4">J1</strain>
    </source>
</reference>